<organism evidence="2 3">
    <name type="scientific">Deinococcus aerophilus</name>
    <dbReference type="NCBI Taxonomy" id="522488"/>
    <lineage>
        <taxon>Bacteria</taxon>
        <taxon>Thermotogati</taxon>
        <taxon>Deinococcota</taxon>
        <taxon>Deinococci</taxon>
        <taxon>Deinococcales</taxon>
        <taxon>Deinococcaceae</taxon>
        <taxon>Deinococcus</taxon>
    </lineage>
</organism>
<reference evidence="3" key="1">
    <citation type="journal article" date="2019" name="Int. J. Syst. Evol. Microbiol.">
        <title>The Global Catalogue of Microorganisms (GCM) 10K type strain sequencing project: providing services to taxonomists for standard genome sequencing and annotation.</title>
        <authorList>
            <consortium name="The Broad Institute Genomics Platform"/>
            <consortium name="The Broad Institute Genome Sequencing Center for Infectious Disease"/>
            <person name="Wu L."/>
            <person name="Ma J."/>
        </authorList>
    </citation>
    <scope>NUCLEOTIDE SEQUENCE [LARGE SCALE GENOMIC DNA]</scope>
    <source>
        <strain evidence="3">JCM 15443</strain>
    </source>
</reference>
<dbReference type="SUPFAM" id="SSF47598">
    <property type="entry name" value="Ribbon-helix-helix"/>
    <property type="match status" value="1"/>
</dbReference>
<name>A0ABQ2GNS8_9DEIO</name>
<sequence>MARKNYPLRISPELYAVLERWAADDLRSVNAQIEYLLTRAAREAGRLGSPDNPPARTQGRAQTPDPE</sequence>
<feature type="region of interest" description="Disordered" evidence="1">
    <location>
        <begin position="44"/>
        <end position="67"/>
    </location>
</feature>
<dbReference type="Gene3D" id="1.10.1220.10">
    <property type="entry name" value="Met repressor-like"/>
    <property type="match status" value="1"/>
</dbReference>
<proteinExistence type="predicted"/>
<dbReference type="InterPro" id="IPR010985">
    <property type="entry name" value="Ribbon_hlx_hlx"/>
</dbReference>
<evidence type="ECO:0000256" key="1">
    <source>
        <dbReference type="SAM" id="MobiDB-lite"/>
    </source>
</evidence>
<dbReference type="EMBL" id="BMOM01000005">
    <property type="protein sequence ID" value="GGM03888.1"/>
    <property type="molecule type" value="Genomic_DNA"/>
</dbReference>
<accession>A0ABQ2GNS8</accession>
<evidence type="ECO:0008006" key="4">
    <source>
        <dbReference type="Google" id="ProtNLM"/>
    </source>
</evidence>
<evidence type="ECO:0000313" key="2">
    <source>
        <dbReference type="EMBL" id="GGM03888.1"/>
    </source>
</evidence>
<dbReference type="InterPro" id="IPR013321">
    <property type="entry name" value="Arc_rbn_hlx_hlx"/>
</dbReference>
<dbReference type="RefSeq" id="WP_188902051.1">
    <property type="nucleotide sequence ID" value="NZ_BMOM01000005.1"/>
</dbReference>
<dbReference type="Proteomes" id="UP000661918">
    <property type="component" value="Unassembled WGS sequence"/>
</dbReference>
<gene>
    <name evidence="2" type="ORF">GCM10010841_10310</name>
</gene>
<keyword evidence="3" id="KW-1185">Reference proteome</keyword>
<evidence type="ECO:0000313" key="3">
    <source>
        <dbReference type="Proteomes" id="UP000661918"/>
    </source>
</evidence>
<protein>
    <recommendedName>
        <fullName evidence="4">Toxin-antitoxin system HicB family antitoxin</fullName>
    </recommendedName>
</protein>
<comment type="caution">
    <text evidence="2">The sequence shown here is derived from an EMBL/GenBank/DDBJ whole genome shotgun (WGS) entry which is preliminary data.</text>
</comment>